<feature type="region of interest" description="Disordered" evidence="1">
    <location>
        <begin position="47"/>
        <end position="94"/>
    </location>
</feature>
<comment type="caution">
    <text evidence="2">The sequence shown here is derived from an EMBL/GenBank/DDBJ whole genome shotgun (WGS) entry which is preliminary data.</text>
</comment>
<organism evidence="2 3">
    <name type="scientific">Ktedonobacter racemifer DSM 44963</name>
    <dbReference type="NCBI Taxonomy" id="485913"/>
    <lineage>
        <taxon>Bacteria</taxon>
        <taxon>Bacillati</taxon>
        <taxon>Chloroflexota</taxon>
        <taxon>Ktedonobacteria</taxon>
        <taxon>Ktedonobacterales</taxon>
        <taxon>Ktedonobacteraceae</taxon>
        <taxon>Ktedonobacter</taxon>
    </lineage>
</organism>
<feature type="compositionally biased region" description="Basic residues" evidence="1">
    <location>
        <begin position="64"/>
        <end position="79"/>
    </location>
</feature>
<dbReference type="EMBL" id="ADVG01000004">
    <property type="protein sequence ID" value="EFH81197.1"/>
    <property type="molecule type" value="Genomic_DNA"/>
</dbReference>
<dbReference type="InParanoid" id="D6U3V9"/>
<dbReference type="AlphaFoldDB" id="D6U3V9"/>
<evidence type="ECO:0000313" key="2">
    <source>
        <dbReference type="EMBL" id="EFH81197.1"/>
    </source>
</evidence>
<evidence type="ECO:0000256" key="1">
    <source>
        <dbReference type="SAM" id="MobiDB-lite"/>
    </source>
</evidence>
<proteinExistence type="predicted"/>
<name>D6U3V9_KTERA</name>
<evidence type="ECO:0000313" key="3">
    <source>
        <dbReference type="Proteomes" id="UP000004508"/>
    </source>
</evidence>
<protein>
    <submittedName>
        <fullName evidence="2">Uncharacterized protein</fullName>
    </submittedName>
</protein>
<gene>
    <name evidence="2" type="ORF">Krac_1897</name>
</gene>
<reference evidence="2 3" key="1">
    <citation type="journal article" date="2011" name="Stand. Genomic Sci.">
        <title>Non-contiguous finished genome sequence and contextual data of the filamentous soil bacterium Ktedonobacter racemifer type strain (SOSP1-21).</title>
        <authorList>
            <person name="Chang Y.J."/>
            <person name="Land M."/>
            <person name="Hauser L."/>
            <person name="Chertkov O."/>
            <person name="Del Rio T.G."/>
            <person name="Nolan M."/>
            <person name="Copeland A."/>
            <person name="Tice H."/>
            <person name="Cheng J.F."/>
            <person name="Lucas S."/>
            <person name="Han C."/>
            <person name="Goodwin L."/>
            <person name="Pitluck S."/>
            <person name="Ivanova N."/>
            <person name="Ovchinikova G."/>
            <person name="Pati A."/>
            <person name="Chen A."/>
            <person name="Palaniappan K."/>
            <person name="Mavromatis K."/>
            <person name="Liolios K."/>
            <person name="Brettin T."/>
            <person name="Fiebig A."/>
            <person name="Rohde M."/>
            <person name="Abt B."/>
            <person name="Goker M."/>
            <person name="Detter J.C."/>
            <person name="Woyke T."/>
            <person name="Bristow J."/>
            <person name="Eisen J.A."/>
            <person name="Markowitz V."/>
            <person name="Hugenholtz P."/>
            <person name="Kyrpides N.C."/>
            <person name="Klenk H.P."/>
            <person name="Lapidus A."/>
        </authorList>
    </citation>
    <scope>NUCLEOTIDE SEQUENCE [LARGE SCALE GENOMIC DNA]</scope>
    <source>
        <strain evidence="3">DSM 44963</strain>
    </source>
</reference>
<dbReference type="Proteomes" id="UP000004508">
    <property type="component" value="Unassembled WGS sequence"/>
</dbReference>
<accession>D6U3V9</accession>
<keyword evidence="3" id="KW-1185">Reference proteome</keyword>
<sequence>MCPHFGAFTTWELPRLFWEAAMLDDDAYLRWLDQCGFSDPARTLLTDIRRSPPAPTGAGEAKLVRTRRTNTRPGTRKPKRDAVSDSAGASTQQT</sequence>